<gene>
    <name evidence="8" type="primary">hrpB</name>
    <name evidence="8" type="ORF">LNL84_14150</name>
</gene>
<sequence>MPRLLEALSHSRQVILKAATGAGKSTHFPLTLVKQGCVQGKIVMLEPRRLAARSIAYYLAKCLGESVGETVGYRIRGDVKTSSSTQLEIVTEGVLTRMLQDDPELTGIDLVIFDEFHERSLHADTALAFTLEVQEALRDDLTVVIMSATLERETLEPIMPDAAYIESQGRSYPVDIRYSPLRHNEPLAAAMSRIICHLMANEKGSLLAFLPGVSAIKRVQQSLALSEGFEVCPLYGQLDLHQQQKAIQPAAPGQRKVVLATNIAETSLTIEGIRMVVDSGLEKTSSFDLKTGILKLEQSRIAQSSSVQRTGRAGRLEEGVCVRLYSESQFEQQPLSSTPEILRSDLASLVLELRRWGCSDETSMKWLDHPKKANIEQANELLHALALIGDNGQLTRIGERAYGLGLEPRLASMVLQSLSKGSEFAHAAIALSCLLEEKERVGNDISISLHRWQMGSHSKTHTMNRRANMLARRVQCQFDVQKVQESLLGFVAALAYPDRIAQLRCGSGGAFLLANGHGAMIEDALALAENDYLVALDLLNSGRGNSQIHLAVAVDVSQLKQHASALFRSEEILDWDDAKGRVICAQKTYLGRLEVENIERPIPSSVNVAQALAGYVRRKGLTVLNWQAKDLELLERIRCAGDWLPELDWPDFSDASLHNELDLWLEPFLIGVNSAKALRKLNLQPALEARLGWKRQQKLNELLPTYLVVASGANKKIRYQSGHPPMLSVKLQEMFGEKCSPTIANNTQAVVLELLSPAQRPLQITRDLAAFWQGAYREVQKEMKGRYPKHPWPDDPINHQATNKTKRQLNS</sequence>
<dbReference type="Pfam" id="PF08482">
    <property type="entry name" value="HrpB_C"/>
    <property type="match status" value="1"/>
</dbReference>
<dbReference type="GO" id="GO:0005524">
    <property type="term" value="F:ATP binding"/>
    <property type="evidence" value="ECO:0007669"/>
    <property type="project" value="UniProtKB-KW"/>
</dbReference>
<dbReference type="GO" id="GO:0003676">
    <property type="term" value="F:nucleic acid binding"/>
    <property type="evidence" value="ECO:0007669"/>
    <property type="project" value="InterPro"/>
</dbReference>
<evidence type="ECO:0000256" key="1">
    <source>
        <dbReference type="ARBA" id="ARBA00022741"/>
    </source>
</evidence>
<dbReference type="InterPro" id="IPR049614">
    <property type="entry name" value="HrpB_DEXH"/>
</dbReference>
<keyword evidence="3 8" id="KW-0347">Helicase</keyword>
<dbReference type="NCBIfam" id="TIGR01970">
    <property type="entry name" value="DEAH_box_HrpB"/>
    <property type="match status" value="1"/>
</dbReference>
<evidence type="ECO:0000256" key="5">
    <source>
        <dbReference type="SAM" id="MobiDB-lite"/>
    </source>
</evidence>
<evidence type="ECO:0000259" key="7">
    <source>
        <dbReference type="PROSITE" id="PS51194"/>
    </source>
</evidence>
<protein>
    <submittedName>
        <fullName evidence="8">ATP-dependent helicase HrpB</fullName>
        <ecNumber evidence="8">3.6.4.13</ecNumber>
    </submittedName>
</protein>
<dbReference type="InterPro" id="IPR014001">
    <property type="entry name" value="Helicase_ATP-bd"/>
</dbReference>
<dbReference type="GO" id="GO:0016787">
    <property type="term" value="F:hydrolase activity"/>
    <property type="evidence" value="ECO:0007669"/>
    <property type="project" value="UniProtKB-KW"/>
</dbReference>
<feature type="region of interest" description="Disordered" evidence="5">
    <location>
        <begin position="783"/>
        <end position="811"/>
    </location>
</feature>
<feature type="compositionally biased region" description="Basic and acidic residues" evidence="5">
    <location>
        <begin position="783"/>
        <end position="797"/>
    </location>
</feature>
<name>A0A9X1WDE1_9VIBR</name>
<reference evidence="8" key="1">
    <citation type="submission" date="2021-11" db="EMBL/GenBank/DDBJ databases">
        <title>Vibrio ZSDE26 sp. nov. and Vibrio ZSDZ34 sp. nov., isolated from coastal seawater in Qingdao.</title>
        <authorList>
            <person name="Zhang P."/>
        </authorList>
    </citation>
    <scope>NUCLEOTIDE SEQUENCE</scope>
    <source>
        <strain evidence="8">ZSDZ34</strain>
    </source>
</reference>
<dbReference type="CDD" id="cd17990">
    <property type="entry name" value="DEXHc_HrpB"/>
    <property type="match status" value="1"/>
</dbReference>
<dbReference type="Pfam" id="PF00271">
    <property type="entry name" value="Helicase_C"/>
    <property type="match status" value="1"/>
</dbReference>
<dbReference type="PANTHER" id="PTHR43519:SF1">
    <property type="entry name" value="ATP-DEPENDENT RNA HELICASE HRPB"/>
    <property type="match status" value="1"/>
</dbReference>
<dbReference type="InterPro" id="IPR013689">
    <property type="entry name" value="RNA_helicase_ATP-dep_HrpB_C"/>
</dbReference>
<comment type="caution">
    <text evidence="8">The sequence shown here is derived from an EMBL/GenBank/DDBJ whole genome shotgun (WGS) entry which is preliminary data.</text>
</comment>
<keyword evidence="2 8" id="KW-0378">Hydrolase</keyword>
<dbReference type="GO" id="GO:0003724">
    <property type="term" value="F:RNA helicase activity"/>
    <property type="evidence" value="ECO:0007669"/>
    <property type="project" value="UniProtKB-EC"/>
</dbReference>
<dbReference type="InterPro" id="IPR027417">
    <property type="entry name" value="P-loop_NTPase"/>
</dbReference>
<dbReference type="SUPFAM" id="SSF52540">
    <property type="entry name" value="P-loop containing nucleoside triphosphate hydrolases"/>
    <property type="match status" value="1"/>
</dbReference>
<evidence type="ECO:0000259" key="6">
    <source>
        <dbReference type="PROSITE" id="PS51192"/>
    </source>
</evidence>
<dbReference type="Pfam" id="PF00270">
    <property type="entry name" value="DEAD"/>
    <property type="match status" value="1"/>
</dbReference>
<dbReference type="PROSITE" id="PS51192">
    <property type="entry name" value="HELICASE_ATP_BIND_1"/>
    <property type="match status" value="1"/>
</dbReference>
<dbReference type="CDD" id="cd18791">
    <property type="entry name" value="SF2_C_RHA"/>
    <property type="match status" value="1"/>
</dbReference>
<feature type="domain" description="Helicase C-terminal" evidence="7">
    <location>
        <begin position="194"/>
        <end position="357"/>
    </location>
</feature>
<dbReference type="InterPro" id="IPR010225">
    <property type="entry name" value="HrpB"/>
</dbReference>
<dbReference type="PIRSF" id="PIRSF005496">
    <property type="entry name" value="ATP_hel_hrpB"/>
    <property type="match status" value="1"/>
</dbReference>
<dbReference type="AlphaFoldDB" id="A0A9X1WDE1"/>
<evidence type="ECO:0000256" key="3">
    <source>
        <dbReference type="ARBA" id="ARBA00022806"/>
    </source>
</evidence>
<dbReference type="Proteomes" id="UP001139488">
    <property type="component" value="Unassembled WGS sequence"/>
</dbReference>
<dbReference type="SMART" id="SM00847">
    <property type="entry name" value="HA2"/>
    <property type="match status" value="1"/>
</dbReference>
<evidence type="ECO:0000313" key="8">
    <source>
        <dbReference type="EMBL" id="MCJ2377976.1"/>
    </source>
</evidence>
<dbReference type="InterPro" id="IPR007502">
    <property type="entry name" value="Helicase-assoc_dom"/>
</dbReference>
<dbReference type="SMART" id="SM00487">
    <property type="entry name" value="DEXDc"/>
    <property type="match status" value="1"/>
</dbReference>
<evidence type="ECO:0000256" key="4">
    <source>
        <dbReference type="ARBA" id="ARBA00022840"/>
    </source>
</evidence>
<evidence type="ECO:0000256" key="2">
    <source>
        <dbReference type="ARBA" id="ARBA00022801"/>
    </source>
</evidence>
<dbReference type="SMART" id="SM00490">
    <property type="entry name" value="HELICc"/>
    <property type="match status" value="1"/>
</dbReference>
<dbReference type="PROSITE" id="PS51194">
    <property type="entry name" value="HELICASE_CTER"/>
    <property type="match status" value="1"/>
</dbReference>
<feature type="domain" description="Helicase ATP-binding" evidence="6">
    <location>
        <begin position="5"/>
        <end position="168"/>
    </location>
</feature>
<evidence type="ECO:0000313" key="9">
    <source>
        <dbReference type="Proteomes" id="UP001139488"/>
    </source>
</evidence>
<dbReference type="Gene3D" id="1.20.120.1080">
    <property type="match status" value="1"/>
</dbReference>
<keyword evidence="1" id="KW-0547">Nucleotide-binding</keyword>
<dbReference type="FunFam" id="3.40.50.300:FF:002125">
    <property type="entry name" value="ATP-dependent helicase HrpB"/>
    <property type="match status" value="1"/>
</dbReference>
<dbReference type="EMBL" id="JAJNNZ010000012">
    <property type="protein sequence ID" value="MCJ2377976.1"/>
    <property type="molecule type" value="Genomic_DNA"/>
</dbReference>
<organism evidence="8 9">
    <name type="scientific">Vibrio gelatinilyticus</name>
    <dbReference type="NCBI Taxonomy" id="2893468"/>
    <lineage>
        <taxon>Bacteria</taxon>
        <taxon>Pseudomonadati</taxon>
        <taxon>Pseudomonadota</taxon>
        <taxon>Gammaproteobacteria</taxon>
        <taxon>Vibrionales</taxon>
        <taxon>Vibrionaceae</taxon>
        <taxon>Vibrio</taxon>
    </lineage>
</organism>
<dbReference type="EC" id="3.6.4.13" evidence="8"/>
<accession>A0A9X1WDE1</accession>
<keyword evidence="4" id="KW-0067">ATP-binding</keyword>
<dbReference type="InterPro" id="IPR001650">
    <property type="entry name" value="Helicase_C-like"/>
</dbReference>
<dbReference type="NCBIfam" id="NF008662">
    <property type="entry name" value="PRK11664.1"/>
    <property type="match status" value="1"/>
</dbReference>
<dbReference type="RefSeq" id="WP_244358310.1">
    <property type="nucleotide sequence ID" value="NZ_JAJNNZ010000012.1"/>
</dbReference>
<keyword evidence="9" id="KW-1185">Reference proteome</keyword>
<proteinExistence type="predicted"/>
<dbReference type="InterPro" id="IPR011545">
    <property type="entry name" value="DEAD/DEAH_box_helicase_dom"/>
</dbReference>
<dbReference type="Gene3D" id="3.40.50.300">
    <property type="entry name" value="P-loop containing nucleotide triphosphate hydrolases"/>
    <property type="match status" value="2"/>
</dbReference>
<dbReference type="PANTHER" id="PTHR43519">
    <property type="entry name" value="ATP-DEPENDENT RNA HELICASE HRPB"/>
    <property type="match status" value="1"/>
</dbReference>